<evidence type="ECO:0000259" key="7">
    <source>
        <dbReference type="PROSITE" id="PS01124"/>
    </source>
</evidence>
<comment type="subcellular location">
    <subcellularLocation>
        <location evidence="1">Cytoplasm</location>
    </subcellularLocation>
</comment>
<dbReference type="Pfam" id="PF12833">
    <property type="entry name" value="HTH_18"/>
    <property type="match status" value="1"/>
</dbReference>
<dbReference type="EMBL" id="CP009455">
    <property type="protein sequence ID" value="AIR90696.1"/>
    <property type="molecule type" value="Genomic_DNA"/>
</dbReference>
<dbReference type="InterPro" id="IPR050204">
    <property type="entry name" value="AraC_XylS_family_regulators"/>
</dbReference>
<dbReference type="PANTHER" id="PTHR46796:SF6">
    <property type="entry name" value="ARAC SUBFAMILY"/>
    <property type="match status" value="1"/>
</dbReference>
<reference evidence="8 9" key="1">
    <citation type="submission" date="2014-09" db="EMBL/GenBank/DDBJ databases">
        <authorList>
            <person name="Chan K.-G."/>
        </authorList>
    </citation>
    <scope>NUCLEOTIDE SEQUENCE [LARGE SCALE GENOMIC DNA]</scope>
    <source>
        <strain evidence="8 9">ND07</strain>
    </source>
</reference>
<dbReference type="GO" id="GO:0009893">
    <property type="term" value="P:positive regulation of metabolic process"/>
    <property type="evidence" value="ECO:0007669"/>
    <property type="project" value="UniProtKB-ARBA"/>
</dbReference>
<dbReference type="AlphaFoldDB" id="A0A089WQ52"/>
<evidence type="ECO:0000313" key="9">
    <source>
        <dbReference type="Proteomes" id="UP000029493"/>
    </source>
</evidence>
<dbReference type="Pfam" id="PF14525">
    <property type="entry name" value="AraC_binding_2"/>
    <property type="match status" value="1"/>
</dbReference>
<dbReference type="NCBIfam" id="NF007243">
    <property type="entry name" value="PRK09685.1"/>
    <property type="match status" value="1"/>
</dbReference>
<organism evidence="8 9">
    <name type="scientific">Pseudomonas cremoricolorata</name>
    <dbReference type="NCBI Taxonomy" id="157783"/>
    <lineage>
        <taxon>Bacteria</taxon>
        <taxon>Pseudomonadati</taxon>
        <taxon>Pseudomonadota</taxon>
        <taxon>Gammaproteobacteria</taxon>
        <taxon>Pseudomonadales</taxon>
        <taxon>Pseudomonadaceae</taxon>
        <taxon>Pseudomonas</taxon>
    </lineage>
</organism>
<evidence type="ECO:0000313" key="8">
    <source>
        <dbReference type="EMBL" id="AIR90696.1"/>
    </source>
</evidence>
<keyword evidence="2" id="KW-0805">Transcription regulation</keyword>
<accession>A0A089WQ52</accession>
<keyword evidence="3" id="KW-0238">DNA-binding</keyword>
<proteinExistence type="predicted"/>
<dbReference type="SUPFAM" id="SSF46689">
    <property type="entry name" value="Homeodomain-like"/>
    <property type="match status" value="1"/>
</dbReference>
<dbReference type="InterPro" id="IPR009057">
    <property type="entry name" value="Homeodomain-like_sf"/>
</dbReference>
<dbReference type="OrthoDB" id="2547276at2"/>
<dbReference type="PROSITE" id="PS01124">
    <property type="entry name" value="HTH_ARAC_FAMILY_2"/>
    <property type="match status" value="1"/>
</dbReference>
<keyword evidence="4" id="KW-0010">Activator</keyword>
<evidence type="ECO:0000256" key="5">
    <source>
        <dbReference type="ARBA" id="ARBA00023163"/>
    </source>
</evidence>
<dbReference type="SMART" id="SM00342">
    <property type="entry name" value="HTH_ARAC"/>
    <property type="match status" value="1"/>
</dbReference>
<evidence type="ECO:0000256" key="6">
    <source>
        <dbReference type="ARBA" id="ARBA00037345"/>
    </source>
</evidence>
<dbReference type="Gene3D" id="1.10.10.60">
    <property type="entry name" value="Homeodomain-like"/>
    <property type="match status" value="1"/>
</dbReference>
<evidence type="ECO:0000256" key="4">
    <source>
        <dbReference type="ARBA" id="ARBA00023159"/>
    </source>
</evidence>
<dbReference type="STRING" id="157783.LK03_16075"/>
<keyword evidence="5" id="KW-0804">Transcription</keyword>
<dbReference type="InterPro" id="IPR035418">
    <property type="entry name" value="AraC-bd_2"/>
</dbReference>
<dbReference type="GO" id="GO:0005737">
    <property type="term" value="C:cytoplasm"/>
    <property type="evidence" value="ECO:0007669"/>
    <property type="project" value="UniProtKB-SubCell"/>
</dbReference>
<dbReference type="KEGG" id="psw:LK03_16075"/>
<dbReference type="InterPro" id="IPR018060">
    <property type="entry name" value="HTH_AraC"/>
</dbReference>
<evidence type="ECO:0000256" key="3">
    <source>
        <dbReference type="ARBA" id="ARBA00023125"/>
    </source>
</evidence>
<dbReference type="RefSeq" id="WP_038413324.1">
    <property type="nucleotide sequence ID" value="NZ_CP009455.1"/>
</dbReference>
<dbReference type="GO" id="GO:0043565">
    <property type="term" value="F:sequence-specific DNA binding"/>
    <property type="evidence" value="ECO:0007669"/>
    <property type="project" value="InterPro"/>
</dbReference>
<dbReference type="PRINTS" id="PR00032">
    <property type="entry name" value="HTHARAC"/>
</dbReference>
<feature type="domain" description="HTH araC/xylS-type" evidence="7">
    <location>
        <begin position="196"/>
        <end position="297"/>
    </location>
</feature>
<dbReference type="Proteomes" id="UP000029493">
    <property type="component" value="Chromosome"/>
</dbReference>
<dbReference type="PANTHER" id="PTHR46796">
    <property type="entry name" value="HTH-TYPE TRANSCRIPTIONAL ACTIVATOR RHAS-RELATED"/>
    <property type="match status" value="1"/>
</dbReference>
<dbReference type="GO" id="GO:0003700">
    <property type="term" value="F:DNA-binding transcription factor activity"/>
    <property type="evidence" value="ECO:0007669"/>
    <property type="project" value="InterPro"/>
</dbReference>
<dbReference type="PROSITE" id="PS00041">
    <property type="entry name" value="HTH_ARAC_FAMILY_1"/>
    <property type="match status" value="1"/>
</dbReference>
<dbReference type="eggNOG" id="COG2207">
    <property type="taxonomic scope" value="Bacteria"/>
</dbReference>
<protein>
    <submittedName>
        <fullName evidence="8">Transcriptional regulator</fullName>
    </submittedName>
</protein>
<evidence type="ECO:0000256" key="2">
    <source>
        <dbReference type="ARBA" id="ARBA00023015"/>
    </source>
</evidence>
<dbReference type="InterPro" id="IPR020449">
    <property type="entry name" value="Tscrpt_reg_AraC-type_HTH"/>
</dbReference>
<keyword evidence="9" id="KW-1185">Reference proteome</keyword>
<evidence type="ECO:0000256" key="1">
    <source>
        <dbReference type="ARBA" id="ARBA00004496"/>
    </source>
</evidence>
<comment type="function">
    <text evidence="6">Regulatory protein of the TOL plasmid xyl operons. XylS activates the xylXYZLTEGFJQKIH operon required for the degradation of toluene, m-xylene and p-xylene.</text>
</comment>
<sequence>MNAAPLNIWNERVHSVCGRFETRYDHCQSLFIGELHKVMLGSTEVAYIRSNASVIAKSRHAAGAEPDPYCFLVLQQHGEMDIELGDRVVQLREGDLALLDCATSLKMMPKGLFGHVSIHLPKARLAGIGPEQFGKLSSTGACGQLLSTLVRQVAGGELGQWACNEDGAGLQDALLALLGSVLQYRASDPAASLHLHEVQALIQQRLDSLRLSPASLADELGISSRQLYRLFEARGDSVCRYILRERLRRAAQDLRNPACMHRSITDIGAAWGFADSAHFSKTFKKQMGVTPRDYRAGSH</sequence>
<gene>
    <name evidence="8" type="ORF">LK03_16075</name>
</gene>
<name>A0A089WQ52_9PSED</name>
<dbReference type="InterPro" id="IPR018062">
    <property type="entry name" value="HTH_AraC-typ_CS"/>
</dbReference>